<dbReference type="PANTHER" id="PTHR11941:SF54">
    <property type="entry name" value="ENOYL-COA HYDRATASE, MITOCHONDRIAL"/>
    <property type="match status" value="1"/>
</dbReference>
<dbReference type="RefSeq" id="WP_245693625.1">
    <property type="nucleotide sequence ID" value="NZ_FNHF01000001.1"/>
</dbReference>
<dbReference type="FunFam" id="1.10.12.10:FF:000001">
    <property type="entry name" value="Probable enoyl-CoA hydratase, mitochondrial"/>
    <property type="match status" value="1"/>
</dbReference>
<protein>
    <submittedName>
        <fullName evidence="4">Enoyl-CoA hydratase/carnithine racemase</fullName>
    </submittedName>
</protein>
<dbReference type="GO" id="GO:0016836">
    <property type="term" value="F:hydro-lyase activity"/>
    <property type="evidence" value="ECO:0007669"/>
    <property type="project" value="UniProtKB-ARBA"/>
</dbReference>
<name>A0A1G9M808_9BACI</name>
<dbReference type="AlphaFoldDB" id="A0A1G9M808"/>
<dbReference type="PANTHER" id="PTHR11941">
    <property type="entry name" value="ENOYL-COA HYDRATASE-RELATED"/>
    <property type="match status" value="1"/>
</dbReference>
<accession>A0A1G9M808</accession>
<dbReference type="InterPro" id="IPR014748">
    <property type="entry name" value="Enoyl-CoA_hydra_C"/>
</dbReference>
<dbReference type="SUPFAM" id="SSF52096">
    <property type="entry name" value="ClpP/crotonase"/>
    <property type="match status" value="1"/>
</dbReference>
<evidence type="ECO:0000256" key="2">
    <source>
        <dbReference type="ARBA" id="ARBA00023239"/>
    </source>
</evidence>
<dbReference type="Gene3D" id="3.90.226.10">
    <property type="entry name" value="2-enoyl-CoA Hydratase, Chain A, domain 1"/>
    <property type="match status" value="1"/>
</dbReference>
<comment type="similarity">
    <text evidence="1 3">Belongs to the enoyl-CoA hydratase/isomerase family.</text>
</comment>
<dbReference type="CDD" id="cd06558">
    <property type="entry name" value="crotonase-like"/>
    <property type="match status" value="1"/>
</dbReference>
<dbReference type="InterPro" id="IPR018376">
    <property type="entry name" value="Enoyl-CoA_hyd/isom_CS"/>
</dbReference>
<dbReference type="InterPro" id="IPR001753">
    <property type="entry name" value="Enoyl-CoA_hydra/iso"/>
</dbReference>
<dbReference type="STRING" id="482461.SAMN05216244_0475"/>
<evidence type="ECO:0000313" key="4">
    <source>
        <dbReference type="EMBL" id="SDL70379.1"/>
    </source>
</evidence>
<gene>
    <name evidence="4" type="ORF">SAMN05216244_0475</name>
</gene>
<evidence type="ECO:0000256" key="1">
    <source>
        <dbReference type="ARBA" id="ARBA00005254"/>
    </source>
</evidence>
<evidence type="ECO:0000256" key="3">
    <source>
        <dbReference type="RuleBase" id="RU003707"/>
    </source>
</evidence>
<keyword evidence="5" id="KW-1185">Reference proteome</keyword>
<sequence>MSGELIGFHKRNDHIAVLILNRPGAANAFSMELLRQFNDRLTQLESDPLLRCLVITGAGHKVFCAGADLKERSKMTEQQTREAVQYIGSTLQRVSELPMPTIAAINGAAFGGGLELALACDLRISASHSKLALTETSLGIIPGAGGTQRLSRQVGLSKAKEMIFTASPVDAEKAEQIGLVEYVHDSEELMEKAESLAEEIAKNAPVALRQAKLAISKGIDMELSEGLAFEKQCYQQTINTKDRLEGLQAFKEKRTAVFIGE</sequence>
<organism evidence="4 5">
    <name type="scientific">Sediminibacillus halophilus</name>
    <dbReference type="NCBI Taxonomy" id="482461"/>
    <lineage>
        <taxon>Bacteria</taxon>
        <taxon>Bacillati</taxon>
        <taxon>Bacillota</taxon>
        <taxon>Bacilli</taxon>
        <taxon>Bacillales</taxon>
        <taxon>Bacillaceae</taxon>
        <taxon>Sediminibacillus</taxon>
    </lineage>
</organism>
<dbReference type="GO" id="GO:0006635">
    <property type="term" value="P:fatty acid beta-oxidation"/>
    <property type="evidence" value="ECO:0007669"/>
    <property type="project" value="TreeGrafter"/>
</dbReference>
<evidence type="ECO:0000313" key="5">
    <source>
        <dbReference type="Proteomes" id="UP000182347"/>
    </source>
</evidence>
<dbReference type="EMBL" id="FNHF01000001">
    <property type="protein sequence ID" value="SDL70379.1"/>
    <property type="molecule type" value="Genomic_DNA"/>
</dbReference>
<proteinExistence type="inferred from homology"/>
<dbReference type="Gene3D" id="1.10.12.10">
    <property type="entry name" value="Lyase 2-enoyl-coa Hydratase, Chain A, domain 2"/>
    <property type="match status" value="1"/>
</dbReference>
<keyword evidence="2" id="KW-0456">Lyase</keyword>
<reference evidence="5" key="1">
    <citation type="submission" date="2016-10" db="EMBL/GenBank/DDBJ databases">
        <authorList>
            <person name="Varghese N."/>
            <person name="Submissions S."/>
        </authorList>
    </citation>
    <scope>NUCLEOTIDE SEQUENCE [LARGE SCALE GENOMIC DNA]</scope>
    <source>
        <strain evidence="5">CGMCC 1.6199</strain>
    </source>
</reference>
<dbReference type="PROSITE" id="PS00166">
    <property type="entry name" value="ENOYL_COA_HYDRATASE"/>
    <property type="match status" value="1"/>
</dbReference>
<dbReference type="Proteomes" id="UP000182347">
    <property type="component" value="Unassembled WGS sequence"/>
</dbReference>
<dbReference type="Pfam" id="PF00378">
    <property type="entry name" value="ECH_1"/>
    <property type="match status" value="1"/>
</dbReference>
<dbReference type="FunFam" id="3.90.226.10:FF:000009">
    <property type="entry name" value="Carnitinyl-CoA dehydratase"/>
    <property type="match status" value="1"/>
</dbReference>
<dbReference type="InterPro" id="IPR029045">
    <property type="entry name" value="ClpP/crotonase-like_dom_sf"/>
</dbReference>